<reference evidence="1 2" key="1">
    <citation type="journal article" date="2018" name="BMC Genomics">
        <title>The genome of Naegleria lovaniensis, the basis for a comparative approach to unravel pathogenicity factors of the human pathogenic amoeba N. fowleri.</title>
        <authorList>
            <person name="Liechti N."/>
            <person name="Schurch N."/>
            <person name="Bruggmann R."/>
            <person name="Wittwer M."/>
        </authorList>
    </citation>
    <scope>NUCLEOTIDE SEQUENCE [LARGE SCALE GENOMIC DNA]</scope>
    <source>
        <strain evidence="1 2">ATCC 30569</strain>
    </source>
</reference>
<evidence type="ECO:0000313" key="1">
    <source>
        <dbReference type="EMBL" id="KAG2385475.1"/>
    </source>
</evidence>
<proteinExistence type="predicted"/>
<dbReference type="Proteomes" id="UP000816034">
    <property type="component" value="Unassembled WGS sequence"/>
</dbReference>
<gene>
    <name evidence="1" type="ORF">C9374_003290</name>
</gene>
<evidence type="ECO:0000313" key="2">
    <source>
        <dbReference type="Proteomes" id="UP000816034"/>
    </source>
</evidence>
<name>A0AA88GMK4_NAELO</name>
<dbReference type="RefSeq" id="XP_044549468.1">
    <property type="nucleotide sequence ID" value="XM_044692802.1"/>
</dbReference>
<organism evidence="1 2">
    <name type="scientific">Naegleria lovaniensis</name>
    <name type="common">Amoeba</name>
    <dbReference type="NCBI Taxonomy" id="51637"/>
    <lineage>
        <taxon>Eukaryota</taxon>
        <taxon>Discoba</taxon>
        <taxon>Heterolobosea</taxon>
        <taxon>Tetramitia</taxon>
        <taxon>Eutetramitia</taxon>
        <taxon>Vahlkampfiidae</taxon>
        <taxon>Naegleria</taxon>
    </lineage>
</organism>
<accession>A0AA88GMK4</accession>
<dbReference type="EMBL" id="PYSW02000018">
    <property type="protein sequence ID" value="KAG2385475.1"/>
    <property type="molecule type" value="Genomic_DNA"/>
</dbReference>
<sequence length="453" mass="50420">MLRNSLSKVSSNVKAKWMCASSSASATSSLSASKFRLVVLQSIIGGMSRNFSSMNSRASGIASFIKDNKLNDDQKKQLNALLTSSELGGNVLKYKLNELNINYSNSEMGSRNHIVAGVDENGNVLGFDHVTLDSLWVKRSETSTLTDPSTLEQIPLVKRNVTVSLGRDEAIERELVQESKKDTDLVFARGDSKYGITLSFVEEGDSNTAAINQAMGMEIVGTFGCVFSHSSNVEYDKRVVAVIEGHTSLQQEVVGVLQEEYSQYQVLDGSFCNFKEAKTVYQRPESGNYFVIYKEGQIVAGAKFVAPQDLNILNCGDVTLDRVMAFSQVFGFQRTHYSKNSFRSLKFDHLYAKSGHEDDLWTLMRVVASRFSPNLHWIQIVGDARDSNWLRYLGIKNSDNKNQQPSNKFLGTFGFYNPKRFEVHAKTYSVESAIADKIKTGPLMFPSDVALLK</sequence>
<comment type="caution">
    <text evidence="1">The sequence shown here is derived from an EMBL/GenBank/DDBJ whole genome shotgun (WGS) entry which is preliminary data.</text>
</comment>
<dbReference type="GeneID" id="68095745"/>
<protein>
    <submittedName>
        <fullName evidence="1">Uncharacterized protein</fullName>
    </submittedName>
</protein>
<keyword evidence="2" id="KW-1185">Reference proteome</keyword>
<dbReference type="AlphaFoldDB" id="A0AA88GMK4"/>